<proteinExistence type="predicted"/>
<keyword evidence="1" id="KW-0732">Signal</keyword>
<evidence type="ECO:0000256" key="1">
    <source>
        <dbReference type="SAM" id="SignalP"/>
    </source>
</evidence>
<reference evidence="2 3" key="1">
    <citation type="submission" date="2019-04" db="EMBL/GenBank/DDBJ databases">
        <authorList>
            <person name="Feng G."/>
            <person name="Zhang J."/>
            <person name="Zhu H."/>
        </authorList>
    </citation>
    <scope>NUCLEOTIDE SEQUENCE [LARGE SCALE GENOMIC DNA]</scope>
    <source>
        <strain evidence="2 3">JCM 17223</strain>
    </source>
</reference>
<dbReference type="OrthoDB" id="886790at2"/>
<evidence type="ECO:0000313" key="2">
    <source>
        <dbReference type="EMBL" id="TGE13892.1"/>
    </source>
</evidence>
<feature type="chain" id="PRO_5021244648" description="DUF4168 domain-containing protein" evidence="1">
    <location>
        <begin position="19"/>
        <end position="172"/>
    </location>
</feature>
<dbReference type="RefSeq" id="WP_135499290.1">
    <property type="nucleotide sequence ID" value="NZ_SRLD01000047.1"/>
</dbReference>
<dbReference type="EMBL" id="SRLD01000047">
    <property type="protein sequence ID" value="TGE13892.1"/>
    <property type="molecule type" value="Genomic_DNA"/>
</dbReference>
<feature type="signal peptide" evidence="1">
    <location>
        <begin position="1"/>
        <end position="18"/>
    </location>
</feature>
<name>A0A4Z0PGG3_9BACT</name>
<evidence type="ECO:0000313" key="3">
    <source>
        <dbReference type="Proteomes" id="UP000297739"/>
    </source>
</evidence>
<evidence type="ECO:0008006" key="4">
    <source>
        <dbReference type="Google" id="ProtNLM"/>
    </source>
</evidence>
<dbReference type="AlphaFoldDB" id="A0A4Z0PGG3"/>
<accession>A0A4Z0PGG3</accession>
<sequence>MKYLFTLALFLSVHFAQAQLYLLNGGIAAARLAAQAASHKKKSPAGKKKTATTPEPAVVVTPVVTPERYVTPFTYHGQAVSRQRTAADKLKGKGATEILALEASLEQSHAALLADSVSSFLPTAHYDAIVAAARKAAATRPGWDYSPYQQELAFYQQEEARRQKAAQPSPAK</sequence>
<keyword evidence="3" id="KW-1185">Reference proteome</keyword>
<organism evidence="2 3">
    <name type="scientific">Hymenobacter elongatus</name>
    <dbReference type="NCBI Taxonomy" id="877208"/>
    <lineage>
        <taxon>Bacteria</taxon>
        <taxon>Pseudomonadati</taxon>
        <taxon>Bacteroidota</taxon>
        <taxon>Cytophagia</taxon>
        <taxon>Cytophagales</taxon>
        <taxon>Hymenobacteraceae</taxon>
        <taxon>Hymenobacter</taxon>
    </lineage>
</organism>
<comment type="caution">
    <text evidence="2">The sequence shown here is derived from an EMBL/GenBank/DDBJ whole genome shotgun (WGS) entry which is preliminary data.</text>
</comment>
<gene>
    <name evidence="2" type="ORF">E5J99_18410</name>
</gene>
<protein>
    <recommendedName>
        <fullName evidence="4">DUF4168 domain-containing protein</fullName>
    </recommendedName>
</protein>
<dbReference type="Proteomes" id="UP000297739">
    <property type="component" value="Unassembled WGS sequence"/>
</dbReference>